<protein>
    <submittedName>
        <fullName evidence="1">Uncharacterized protein</fullName>
    </submittedName>
</protein>
<sequence>MTKNTISQPSKNLFVFVFGQEQQVQSLLMNFREDLRSCIYADSSTIFQSFLLNSGRRAVINNTKTIIEITRNVRKSLLAIMSLPWYEVLRVAQKPVNATLTAALRRTTKTNRNLERKQRNGKYQQLPQHEQHCHRFCPRGGNSTNLTPHWTGSSSDCIPVKLMASTWKL</sequence>
<dbReference type="EMBL" id="KZ613854">
    <property type="protein sequence ID" value="PMD55683.1"/>
    <property type="molecule type" value="Genomic_DNA"/>
</dbReference>
<proteinExistence type="predicted"/>
<dbReference type="GeneID" id="36596769"/>
<dbReference type="Proteomes" id="UP000235371">
    <property type="component" value="Unassembled WGS sequence"/>
</dbReference>
<keyword evidence="2" id="KW-1185">Reference proteome</keyword>
<gene>
    <name evidence="1" type="ORF">K444DRAFT_76638</name>
</gene>
<dbReference type="RefSeq" id="XP_024732587.1">
    <property type="nucleotide sequence ID" value="XM_024888693.1"/>
</dbReference>
<reference evidence="1 2" key="1">
    <citation type="submission" date="2016-04" db="EMBL/GenBank/DDBJ databases">
        <title>A degradative enzymes factory behind the ericoid mycorrhizal symbiosis.</title>
        <authorList>
            <consortium name="DOE Joint Genome Institute"/>
            <person name="Martino E."/>
            <person name="Morin E."/>
            <person name="Grelet G."/>
            <person name="Kuo A."/>
            <person name="Kohler A."/>
            <person name="Daghino S."/>
            <person name="Barry K."/>
            <person name="Choi C."/>
            <person name="Cichocki N."/>
            <person name="Clum A."/>
            <person name="Copeland A."/>
            <person name="Hainaut M."/>
            <person name="Haridas S."/>
            <person name="Labutti K."/>
            <person name="Lindquist E."/>
            <person name="Lipzen A."/>
            <person name="Khouja H.-R."/>
            <person name="Murat C."/>
            <person name="Ohm R."/>
            <person name="Olson A."/>
            <person name="Spatafora J."/>
            <person name="Veneault-Fourrey C."/>
            <person name="Henrissat B."/>
            <person name="Grigoriev I."/>
            <person name="Martin F."/>
            <person name="Perotto S."/>
        </authorList>
    </citation>
    <scope>NUCLEOTIDE SEQUENCE [LARGE SCALE GENOMIC DNA]</scope>
    <source>
        <strain evidence="1 2">E</strain>
    </source>
</reference>
<accession>A0A2J6SYA3</accession>
<dbReference type="InParanoid" id="A0A2J6SYA3"/>
<organism evidence="1 2">
    <name type="scientific">Hyaloscypha bicolor E</name>
    <dbReference type="NCBI Taxonomy" id="1095630"/>
    <lineage>
        <taxon>Eukaryota</taxon>
        <taxon>Fungi</taxon>
        <taxon>Dikarya</taxon>
        <taxon>Ascomycota</taxon>
        <taxon>Pezizomycotina</taxon>
        <taxon>Leotiomycetes</taxon>
        <taxon>Helotiales</taxon>
        <taxon>Hyaloscyphaceae</taxon>
        <taxon>Hyaloscypha</taxon>
        <taxon>Hyaloscypha bicolor</taxon>
    </lineage>
</organism>
<dbReference type="AlphaFoldDB" id="A0A2J6SYA3"/>
<name>A0A2J6SYA3_9HELO</name>
<evidence type="ECO:0000313" key="2">
    <source>
        <dbReference type="Proteomes" id="UP000235371"/>
    </source>
</evidence>
<evidence type="ECO:0000313" key="1">
    <source>
        <dbReference type="EMBL" id="PMD55683.1"/>
    </source>
</evidence>